<reference evidence="2 3" key="1">
    <citation type="submission" date="2018-12" db="EMBL/GenBank/DDBJ databases">
        <authorList>
            <consortium name="Pathogen Informatics"/>
        </authorList>
    </citation>
    <scope>NUCLEOTIDE SEQUENCE [LARGE SCALE GENOMIC DNA]</scope>
    <source>
        <strain evidence="2 3">NCTC8284</strain>
    </source>
</reference>
<gene>
    <name evidence="2" type="ORF">NCTC8284_03797</name>
</gene>
<protein>
    <submittedName>
        <fullName evidence="2">Uncharacterized protein</fullName>
    </submittedName>
</protein>
<evidence type="ECO:0000313" key="2">
    <source>
        <dbReference type="EMBL" id="VEH68562.1"/>
    </source>
</evidence>
<dbReference type="EMBL" id="LR134405">
    <property type="protein sequence ID" value="VEH68562.1"/>
    <property type="molecule type" value="Genomic_DNA"/>
</dbReference>
<keyword evidence="1" id="KW-0175">Coiled coil</keyword>
<sequence>MTDLMQRIDQLKLTAIEEQEALAKFLNEQ</sequence>
<evidence type="ECO:0000313" key="3">
    <source>
        <dbReference type="Proteomes" id="UP000278733"/>
    </source>
</evidence>
<organism evidence="2 3">
    <name type="scientific">Rodentibacter pneumotropicus</name>
    <dbReference type="NCBI Taxonomy" id="758"/>
    <lineage>
        <taxon>Bacteria</taxon>
        <taxon>Pseudomonadati</taxon>
        <taxon>Pseudomonadota</taxon>
        <taxon>Gammaproteobacteria</taxon>
        <taxon>Pasteurellales</taxon>
        <taxon>Pasteurellaceae</taxon>
        <taxon>Rodentibacter</taxon>
    </lineage>
</organism>
<dbReference type="AlphaFoldDB" id="A0A448MTW1"/>
<proteinExistence type="predicted"/>
<feature type="coiled-coil region" evidence="1">
    <location>
        <begin position="1"/>
        <end position="28"/>
    </location>
</feature>
<accession>A0A448MTW1</accession>
<dbReference type="Proteomes" id="UP000278733">
    <property type="component" value="Chromosome"/>
</dbReference>
<dbReference type="KEGG" id="rpne:NCTC8284_03797"/>
<name>A0A448MTW1_9PAST</name>
<evidence type="ECO:0000256" key="1">
    <source>
        <dbReference type="SAM" id="Coils"/>
    </source>
</evidence>